<dbReference type="GO" id="GO:0005634">
    <property type="term" value="C:nucleus"/>
    <property type="evidence" value="ECO:0007669"/>
    <property type="project" value="UniProtKB-SubCell"/>
</dbReference>
<dbReference type="GO" id="GO:0004518">
    <property type="term" value="F:nuclease activity"/>
    <property type="evidence" value="ECO:0007669"/>
    <property type="project" value="UniProtKB-KW"/>
</dbReference>
<dbReference type="Proteomes" id="UP000636479">
    <property type="component" value="Unassembled WGS sequence"/>
</dbReference>
<dbReference type="PANTHER" id="PTHR22930:SF85">
    <property type="entry name" value="GH03217P-RELATED"/>
    <property type="match status" value="1"/>
</dbReference>
<dbReference type="GO" id="GO:0016787">
    <property type="term" value="F:hydrolase activity"/>
    <property type="evidence" value="ECO:0007669"/>
    <property type="project" value="UniProtKB-KW"/>
</dbReference>
<evidence type="ECO:0000259" key="9">
    <source>
        <dbReference type="Pfam" id="PF13359"/>
    </source>
</evidence>
<evidence type="ECO:0000256" key="2">
    <source>
        <dbReference type="ARBA" id="ARBA00004123"/>
    </source>
</evidence>
<proteinExistence type="inferred from homology"/>
<evidence type="ECO:0000313" key="10">
    <source>
        <dbReference type="EMBL" id="KAF7304138.1"/>
    </source>
</evidence>
<keyword evidence="6" id="KW-0378">Hydrolase</keyword>
<evidence type="ECO:0000256" key="8">
    <source>
        <dbReference type="SAM" id="MobiDB-lite"/>
    </source>
</evidence>
<gene>
    <name evidence="10" type="ORF">MIND_00645400</name>
</gene>
<dbReference type="EMBL" id="JACAZF010000005">
    <property type="protein sequence ID" value="KAF7304138.1"/>
    <property type="molecule type" value="Genomic_DNA"/>
</dbReference>
<feature type="compositionally biased region" description="Acidic residues" evidence="8">
    <location>
        <begin position="32"/>
        <end position="41"/>
    </location>
</feature>
<dbReference type="OrthoDB" id="3233403at2759"/>
<comment type="cofactor">
    <cofactor evidence="1">
        <name>a divalent metal cation</name>
        <dbReference type="ChEBI" id="CHEBI:60240"/>
    </cofactor>
</comment>
<evidence type="ECO:0000256" key="6">
    <source>
        <dbReference type="ARBA" id="ARBA00022801"/>
    </source>
</evidence>
<organism evidence="10 11">
    <name type="scientific">Mycena indigotica</name>
    <dbReference type="NCBI Taxonomy" id="2126181"/>
    <lineage>
        <taxon>Eukaryota</taxon>
        <taxon>Fungi</taxon>
        <taxon>Dikarya</taxon>
        <taxon>Basidiomycota</taxon>
        <taxon>Agaricomycotina</taxon>
        <taxon>Agaricomycetes</taxon>
        <taxon>Agaricomycetidae</taxon>
        <taxon>Agaricales</taxon>
        <taxon>Marasmiineae</taxon>
        <taxon>Mycenaceae</taxon>
        <taxon>Mycena</taxon>
    </lineage>
</organism>
<protein>
    <submittedName>
        <fullName evidence="10">DDE Tnp4 domain-containing protein</fullName>
    </submittedName>
</protein>
<dbReference type="AlphaFoldDB" id="A0A8H6SQU3"/>
<comment type="subcellular location">
    <subcellularLocation>
        <location evidence="2">Nucleus</location>
    </subcellularLocation>
</comment>
<name>A0A8H6SQU3_9AGAR</name>
<dbReference type="GO" id="GO:0046872">
    <property type="term" value="F:metal ion binding"/>
    <property type="evidence" value="ECO:0007669"/>
    <property type="project" value="UniProtKB-KW"/>
</dbReference>
<accession>A0A8H6SQU3</accession>
<evidence type="ECO:0000256" key="1">
    <source>
        <dbReference type="ARBA" id="ARBA00001968"/>
    </source>
</evidence>
<dbReference type="InterPro" id="IPR027806">
    <property type="entry name" value="HARBI1_dom"/>
</dbReference>
<comment type="similarity">
    <text evidence="3">Belongs to the HARBI1 family.</text>
</comment>
<keyword evidence="7" id="KW-0539">Nucleus</keyword>
<dbReference type="InterPro" id="IPR045249">
    <property type="entry name" value="HARBI1-like"/>
</dbReference>
<keyword evidence="5" id="KW-0479">Metal-binding</keyword>
<evidence type="ECO:0000256" key="4">
    <source>
        <dbReference type="ARBA" id="ARBA00022722"/>
    </source>
</evidence>
<evidence type="ECO:0000313" key="11">
    <source>
        <dbReference type="Proteomes" id="UP000636479"/>
    </source>
</evidence>
<keyword evidence="4" id="KW-0540">Nuclease</keyword>
<keyword evidence="11" id="KW-1185">Reference proteome</keyword>
<evidence type="ECO:0000256" key="3">
    <source>
        <dbReference type="ARBA" id="ARBA00006958"/>
    </source>
</evidence>
<feature type="region of interest" description="Disordered" evidence="8">
    <location>
        <begin position="30"/>
        <end position="61"/>
    </location>
</feature>
<comment type="caution">
    <text evidence="10">The sequence shown here is derived from an EMBL/GenBank/DDBJ whole genome shotgun (WGS) entry which is preliminary data.</text>
</comment>
<feature type="compositionally biased region" description="Low complexity" evidence="8">
    <location>
        <begin position="42"/>
        <end position="52"/>
    </location>
</feature>
<reference evidence="10" key="1">
    <citation type="submission" date="2020-05" db="EMBL/GenBank/DDBJ databases">
        <title>Mycena genomes resolve the evolution of fungal bioluminescence.</title>
        <authorList>
            <person name="Tsai I.J."/>
        </authorList>
    </citation>
    <scope>NUCLEOTIDE SEQUENCE</scope>
    <source>
        <strain evidence="10">171206Taipei</strain>
    </source>
</reference>
<dbReference type="RefSeq" id="XP_037221110.1">
    <property type="nucleotide sequence ID" value="XM_037363189.1"/>
</dbReference>
<evidence type="ECO:0000256" key="7">
    <source>
        <dbReference type="ARBA" id="ARBA00023242"/>
    </source>
</evidence>
<dbReference type="PANTHER" id="PTHR22930">
    <property type="match status" value="1"/>
</dbReference>
<dbReference type="Pfam" id="PF13359">
    <property type="entry name" value="DDE_Tnp_4"/>
    <property type="match status" value="1"/>
</dbReference>
<dbReference type="GeneID" id="59345705"/>
<sequence length="447" mass="50182">MPYQTLADIENDVLDAAATALFIADLLGRDTEADDDDDDTETSSQEGQSESGSDSEDGGELEQMLVDSRQQTETALTLFGAMLVDEAASLRGDGTRGPYFRMLTTNDWFVRALDLPDRQFRSVFRISRPTFDTFCTILGPNPIFHSTGRKPQRDISWQLGAFLIRYGQLGSSVQDTALKLGVGYGTVLSYCRRVIRAIRMLKSKYASWLSEEEQQCSIDVIRQRTGFTDCVGSGDGSLVQSSEQPLWMGSAYLSRKGFMAYSVFAIVDSFAAWDLGWPGSVTDARVFKNSHFWRFRHQYLQFGHRILVDKGYASTPFTIRPFSEPELASASAADRHRMKNFNYLLSTQRITVEHAFGCLKLRFRSMQMMGGHKQVQNVWRAIEAMMIMHNMCLIHDDHPNRFKEYTPGMGDQLAIDTAGNDADIPEEAEPGFIMPNVPAYNSSMAKG</sequence>
<feature type="domain" description="DDE Tnp4" evidence="9">
    <location>
        <begin position="248"/>
        <end position="390"/>
    </location>
</feature>
<evidence type="ECO:0000256" key="5">
    <source>
        <dbReference type="ARBA" id="ARBA00022723"/>
    </source>
</evidence>